<dbReference type="InterPro" id="IPR013766">
    <property type="entry name" value="Thioredoxin_domain"/>
</dbReference>
<reference evidence="3" key="1">
    <citation type="submission" date="2021-10" db="EMBL/GenBank/DDBJ databases">
        <title>The diversity and Nitrogen Metabolism of Culturable Nitrate-Utilizing Bacteria Within the Oxygen Minimum Zone of the Changjiang (Yangtze River)Estuary.</title>
        <authorList>
            <person name="Zhang D."/>
            <person name="Zheng J."/>
            <person name="Liu S."/>
            <person name="He W."/>
        </authorList>
    </citation>
    <scope>NUCLEOTIDE SEQUENCE</scope>
    <source>
        <strain evidence="3">FXH-223</strain>
    </source>
</reference>
<feature type="transmembrane region" description="Helical" evidence="1">
    <location>
        <begin position="92"/>
        <end position="110"/>
    </location>
</feature>
<dbReference type="InterPro" id="IPR000866">
    <property type="entry name" value="AhpC/TSA"/>
</dbReference>
<keyword evidence="1" id="KW-0472">Membrane</keyword>
<evidence type="ECO:0000313" key="3">
    <source>
        <dbReference type="EMBL" id="MCC4309268.1"/>
    </source>
</evidence>
<dbReference type="GO" id="GO:0016209">
    <property type="term" value="F:antioxidant activity"/>
    <property type="evidence" value="ECO:0007669"/>
    <property type="project" value="InterPro"/>
</dbReference>
<keyword evidence="1" id="KW-0812">Transmembrane</keyword>
<dbReference type="InterPro" id="IPR036249">
    <property type="entry name" value="Thioredoxin-like_sf"/>
</dbReference>
<dbReference type="AlphaFoldDB" id="A0A9Q3UQK7"/>
<accession>A0A9Q3UQK7</accession>
<sequence length="285" mass="31168">MARLQAWFIALYPLTVLLLCAHALSLWWRGGHWLWLGVVLVNAPILALIAGLLRVGPARATTGLPPLILCAWAGAALTLAGTLALGDPRPLAWLYAAQGLVGLCVCLFIFQPQRGDRRPGPRPGQVLPPLAFRDLRGRPVSSVALRGRPAVLLFVRGPWCSLSMAQLRELMRRRPQLERRGARLVLISAQPLARTARLAARLGASLEWWVDPQLVSARTLGLIEPGGTPMGLELFGHPRDTVRPTVLITDAEGEIRYVNVAGPHRVRPEPTAFLRVLDTMTPAPR</sequence>
<dbReference type="SUPFAM" id="SSF52833">
    <property type="entry name" value="Thioredoxin-like"/>
    <property type="match status" value="1"/>
</dbReference>
<evidence type="ECO:0000256" key="1">
    <source>
        <dbReference type="SAM" id="Phobius"/>
    </source>
</evidence>
<dbReference type="GO" id="GO:0016491">
    <property type="term" value="F:oxidoreductase activity"/>
    <property type="evidence" value="ECO:0007669"/>
    <property type="project" value="InterPro"/>
</dbReference>
<keyword evidence="1" id="KW-1133">Transmembrane helix</keyword>
<evidence type="ECO:0000259" key="2">
    <source>
        <dbReference type="PROSITE" id="PS51352"/>
    </source>
</evidence>
<keyword evidence="4" id="KW-1185">Reference proteome</keyword>
<dbReference type="PROSITE" id="PS51352">
    <property type="entry name" value="THIOREDOXIN_2"/>
    <property type="match status" value="1"/>
</dbReference>
<evidence type="ECO:0000313" key="4">
    <source>
        <dbReference type="Proteomes" id="UP001108027"/>
    </source>
</evidence>
<name>A0A9Q3UQK7_9GAMM</name>
<feature type="transmembrane region" description="Helical" evidence="1">
    <location>
        <begin position="67"/>
        <end position="86"/>
    </location>
</feature>
<protein>
    <submittedName>
        <fullName evidence="3">Redoxin domain-containing protein</fullName>
    </submittedName>
</protein>
<proteinExistence type="predicted"/>
<dbReference type="Proteomes" id="UP001108027">
    <property type="component" value="Unassembled WGS sequence"/>
</dbReference>
<feature type="domain" description="Thioredoxin" evidence="2">
    <location>
        <begin position="121"/>
        <end position="282"/>
    </location>
</feature>
<dbReference type="Gene3D" id="3.40.30.10">
    <property type="entry name" value="Glutaredoxin"/>
    <property type="match status" value="1"/>
</dbReference>
<dbReference type="Pfam" id="PF00578">
    <property type="entry name" value="AhpC-TSA"/>
    <property type="match status" value="1"/>
</dbReference>
<dbReference type="RefSeq" id="WP_204428673.1">
    <property type="nucleotide sequence ID" value="NZ_ARXL01000037.1"/>
</dbReference>
<comment type="caution">
    <text evidence="3">The sequence shown here is derived from an EMBL/GenBank/DDBJ whole genome shotgun (WGS) entry which is preliminary data.</text>
</comment>
<organism evidence="3 4">
    <name type="scientific">Alloalcanivorax marinus</name>
    <dbReference type="NCBI Taxonomy" id="1177169"/>
    <lineage>
        <taxon>Bacteria</taxon>
        <taxon>Pseudomonadati</taxon>
        <taxon>Pseudomonadota</taxon>
        <taxon>Gammaproteobacteria</taxon>
        <taxon>Oceanospirillales</taxon>
        <taxon>Alcanivoracaceae</taxon>
        <taxon>Alloalcanivorax</taxon>
    </lineage>
</organism>
<dbReference type="EMBL" id="JAJGNA010000014">
    <property type="protein sequence ID" value="MCC4309268.1"/>
    <property type="molecule type" value="Genomic_DNA"/>
</dbReference>
<gene>
    <name evidence="3" type="ORF">LL252_11860</name>
</gene>
<feature type="transmembrane region" description="Helical" evidence="1">
    <location>
        <begin position="33"/>
        <end position="55"/>
    </location>
</feature>